<organism evidence="1 2">
    <name type="scientific">Thiohalophilus thiocyanatoxydans</name>
    <dbReference type="NCBI Taxonomy" id="381308"/>
    <lineage>
        <taxon>Bacteria</taxon>
        <taxon>Pseudomonadati</taxon>
        <taxon>Pseudomonadota</taxon>
        <taxon>Gammaproteobacteria</taxon>
        <taxon>Thiohalomonadales</taxon>
        <taxon>Thiohalophilaceae</taxon>
        <taxon>Thiohalophilus</taxon>
    </lineage>
</organism>
<protein>
    <submittedName>
        <fullName evidence="1">Uncharacterized protein</fullName>
    </submittedName>
</protein>
<comment type="caution">
    <text evidence="1">The sequence shown here is derived from an EMBL/GenBank/DDBJ whole genome shotgun (WGS) entry which is preliminary data.</text>
</comment>
<reference evidence="1 2" key="1">
    <citation type="submission" date="2019-03" db="EMBL/GenBank/DDBJ databases">
        <title>Genomic Encyclopedia of Type Strains, Phase IV (KMG-IV): sequencing the most valuable type-strain genomes for metagenomic binning, comparative biology and taxonomic classification.</title>
        <authorList>
            <person name="Goeker M."/>
        </authorList>
    </citation>
    <scope>NUCLEOTIDE SEQUENCE [LARGE SCALE GENOMIC DNA]</scope>
    <source>
        <strain evidence="1 2">DSM 16326</strain>
    </source>
</reference>
<evidence type="ECO:0000313" key="1">
    <source>
        <dbReference type="EMBL" id="TDX99994.1"/>
    </source>
</evidence>
<name>A0A4V6QBV2_9GAMM</name>
<gene>
    <name evidence="1" type="ORF">EDC23_2155</name>
</gene>
<dbReference type="EMBL" id="SOQX01000006">
    <property type="protein sequence ID" value="TDX99994.1"/>
    <property type="molecule type" value="Genomic_DNA"/>
</dbReference>
<sequence>MVLHILYQKNLHNHAMIQFLVFVEIDYQY</sequence>
<keyword evidence="2" id="KW-1185">Reference proteome</keyword>
<proteinExistence type="predicted"/>
<dbReference type="AlphaFoldDB" id="A0A4V6QBV2"/>
<accession>A0A4V6QBV2</accession>
<evidence type="ECO:0000313" key="2">
    <source>
        <dbReference type="Proteomes" id="UP000294914"/>
    </source>
</evidence>
<dbReference type="Proteomes" id="UP000294914">
    <property type="component" value="Unassembled WGS sequence"/>
</dbReference>